<dbReference type="Gene3D" id="3.40.50.1820">
    <property type="entry name" value="alpha/beta hydrolase"/>
    <property type="match status" value="1"/>
</dbReference>
<reference evidence="3 4" key="1">
    <citation type="submission" date="2019-12" db="EMBL/GenBank/DDBJ databases">
        <title>the WGS of Blastococcus saxobsidens 67B17.</title>
        <authorList>
            <person name="Jiang Z."/>
        </authorList>
    </citation>
    <scope>NUCLEOTIDE SEQUENCE [LARGE SCALE GENOMIC DNA]</scope>
    <source>
        <strain evidence="3 4">67B17</strain>
    </source>
</reference>
<comment type="caution">
    <text evidence="3">The sequence shown here is derived from an EMBL/GenBank/DDBJ whole genome shotgun (WGS) entry which is preliminary data.</text>
</comment>
<dbReference type="SUPFAM" id="SSF53474">
    <property type="entry name" value="alpha/beta-Hydrolases"/>
    <property type="match status" value="1"/>
</dbReference>
<dbReference type="InterPro" id="IPR029058">
    <property type="entry name" value="AB_hydrolase_fold"/>
</dbReference>
<dbReference type="Proteomes" id="UP000479241">
    <property type="component" value="Unassembled WGS sequence"/>
</dbReference>
<dbReference type="GO" id="GO:0016787">
    <property type="term" value="F:hydrolase activity"/>
    <property type="evidence" value="ECO:0007669"/>
    <property type="project" value="UniProtKB-KW"/>
</dbReference>
<dbReference type="Pfam" id="PF07859">
    <property type="entry name" value="Abhydrolase_3"/>
    <property type="match status" value="1"/>
</dbReference>
<keyword evidence="1 3" id="KW-0378">Hydrolase</keyword>
<evidence type="ECO:0000313" key="4">
    <source>
        <dbReference type="Proteomes" id="UP000479241"/>
    </source>
</evidence>
<dbReference type="InterPro" id="IPR013094">
    <property type="entry name" value="AB_hydrolase_3"/>
</dbReference>
<dbReference type="InterPro" id="IPR050300">
    <property type="entry name" value="GDXG_lipolytic_enzyme"/>
</dbReference>
<evidence type="ECO:0000256" key="1">
    <source>
        <dbReference type="ARBA" id="ARBA00022801"/>
    </source>
</evidence>
<dbReference type="AlphaFoldDB" id="A0A6L9W8R0"/>
<dbReference type="PANTHER" id="PTHR48081">
    <property type="entry name" value="AB HYDROLASE SUPERFAMILY PROTEIN C4A8.06C"/>
    <property type="match status" value="1"/>
</dbReference>
<feature type="domain" description="Alpha/beta hydrolase fold-3" evidence="2">
    <location>
        <begin position="54"/>
        <end position="164"/>
    </location>
</feature>
<evidence type="ECO:0000313" key="3">
    <source>
        <dbReference type="EMBL" id="NEK87890.1"/>
    </source>
</evidence>
<dbReference type="EMBL" id="JAAGWG010000047">
    <property type="protein sequence ID" value="NEK87890.1"/>
    <property type="molecule type" value="Genomic_DNA"/>
</dbReference>
<protein>
    <submittedName>
        <fullName evidence="3">Alpha/beta fold hydrolase</fullName>
    </submittedName>
</protein>
<gene>
    <name evidence="3" type="ORF">GCU60_19295</name>
</gene>
<accession>A0A6L9W8R0</accession>
<proteinExistence type="predicted"/>
<evidence type="ECO:0000259" key="2">
    <source>
        <dbReference type="Pfam" id="PF07859"/>
    </source>
</evidence>
<dbReference type="RefSeq" id="WP_163208180.1">
    <property type="nucleotide sequence ID" value="NZ_JAAGWG010000047.1"/>
</dbReference>
<name>A0A6L9W8R0_9ACTN</name>
<sequence length="263" mass="27226">MSDTADRSGTYVEDRSVLELPAPEPDAVLAYGPDPDHVADVRFATVPANGRPVLVFLHGGFWRPQFDRLHLRPVTAALAAAGWTTVAPEYRRVPGRPDLMVDDVRAALAAVGTAPELAALPDRRFVLVGHSAGGHLALLAAATLGADGPVGTVALAPVADLEVAQQLDLGDGAVRAFLGADAVERPDLDPALLAAPRGPVRLVHGTSDAIVPVTVSEAYLCRQPAGRLLPVPGGHFTVIDPCGPGWTTVLAALDEVGGAENPV</sequence>
<organism evidence="3 4">
    <name type="scientific">Blastococcus saxobsidens</name>
    <dbReference type="NCBI Taxonomy" id="138336"/>
    <lineage>
        <taxon>Bacteria</taxon>
        <taxon>Bacillati</taxon>
        <taxon>Actinomycetota</taxon>
        <taxon>Actinomycetes</taxon>
        <taxon>Geodermatophilales</taxon>
        <taxon>Geodermatophilaceae</taxon>
        <taxon>Blastococcus</taxon>
    </lineage>
</organism>